<reference evidence="1" key="1">
    <citation type="submission" date="2021-01" db="EMBL/GenBank/DDBJ databases">
        <authorList>
            <consortium name="Genoscope - CEA"/>
            <person name="William W."/>
        </authorList>
    </citation>
    <scope>NUCLEOTIDE SEQUENCE</scope>
</reference>
<dbReference type="AlphaFoldDB" id="A0A8S1PZZ4"/>
<evidence type="ECO:0000313" key="2">
    <source>
        <dbReference type="Proteomes" id="UP000692954"/>
    </source>
</evidence>
<keyword evidence="2" id="KW-1185">Reference proteome</keyword>
<dbReference type="Proteomes" id="UP000692954">
    <property type="component" value="Unassembled WGS sequence"/>
</dbReference>
<proteinExistence type="predicted"/>
<comment type="caution">
    <text evidence="1">The sequence shown here is derived from an EMBL/GenBank/DDBJ whole genome shotgun (WGS) entry which is preliminary data.</text>
</comment>
<sequence>MVTDLIVKGLVLIRKSRNIHSIIKNKKTQIQLLICPLICYTSNYVNSVKQMKAMKEANIIQFDFLINLFQPSLIQNNLKRINQRKNRIKRKSQISNCQIDSSYS</sequence>
<evidence type="ECO:0000313" key="1">
    <source>
        <dbReference type="EMBL" id="CAD8108830.1"/>
    </source>
</evidence>
<name>A0A8S1PZZ4_9CILI</name>
<accession>A0A8S1PZZ4</accession>
<protein>
    <submittedName>
        <fullName evidence="1">Uncharacterized protein</fullName>
    </submittedName>
</protein>
<gene>
    <name evidence="1" type="ORF">PSON_ATCC_30995.1.T0920093</name>
</gene>
<organism evidence="1 2">
    <name type="scientific">Paramecium sonneborni</name>
    <dbReference type="NCBI Taxonomy" id="65129"/>
    <lineage>
        <taxon>Eukaryota</taxon>
        <taxon>Sar</taxon>
        <taxon>Alveolata</taxon>
        <taxon>Ciliophora</taxon>
        <taxon>Intramacronucleata</taxon>
        <taxon>Oligohymenophorea</taxon>
        <taxon>Peniculida</taxon>
        <taxon>Parameciidae</taxon>
        <taxon>Paramecium</taxon>
    </lineage>
</organism>
<dbReference type="EMBL" id="CAJJDN010000092">
    <property type="protein sequence ID" value="CAD8108830.1"/>
    <property type="molecule type" value="Genomic_DNA"/>
</dbReference>